<gene>
    <name evidence="2" type="ORF">GCM10009550_39180</name>
</gene>
<feature type="region of interest" description="Disordered" evidence="1">
    <location>
        <begin position="29"/>
        <end position="50"/>
    </location>
</feature>
<dbReference type="Proteomes" id="UP001500665">
    <property type="component" value="Unassembled WGS sequence"/>
</dbReference>
<comment type="caution">
    <text evidence="2">The sequence shown here is derived from an EMBL/GenBank/DDBJ whole genome shotgun (WGS) entry which is preliminary data.</text>
</comment>
<name>A0ABN1RCR8_9ACTN</name>
<dbReference type="EMBL" id="BAAAHH010000015">
    <property type="protein sequence ID" value="GAA0955016.1"/>
    <property type="molecule type" value="Genomic_DNA"/>
</dbReference>
<accession>A0ABN1RCR8</accession>
<keyword evidence="3" id="KW-1185">Reference proteome</keyword>
<evidence type="ECO:0000256" key="1">
    <source>
        <dbReference type="SAM" id="MobiDB-lite"/>
    </source>
</evidence>
<evidence type="ECO:0000313" key="2">
    <source>
        <dbReference type="EMBL" id="GAA0955016.1"/>
    </source>
</evidence>
<sequence>MFVHTGCTRLYETVIPFGGLPGLRLTVPGAPPAAGGHRQERRGRADEGPERTLRAPGIAREGRVGTRFSEVRR</sequence>
<proteinExistence type="predicted"/>
<protein>
    <submittedName>
        <fullName evidence="2">Uncharacterized protein</fullName>
    </submittedName>
</protein>
<organism evidence="2 3">
    <name type="scientific">Actinocorallia libanotica</name>
    <dbReference type="NCBI Taxonomy" id="46162"/>
    <lineage>
        <taxon>Bacteria</taxon>
        <taxon>Bacillati</taxon>
        <taxon>Actinomycetota</taxon>
        <taxon>Actinomycetes</taxon>
        <taxon>Streptosporangiales</taxon>
        <taxon>Thermomonosporaceae</taxon>
        <taxon>Actinocorallia</taxon>
    </lineage>
</organism>
<reference evidence="2 3" key="1">
    <citation type="journal article" date="2019" name="Int. J. Syst. Evol. Microbiol.">
        <title>The Global Catalogue of Microorganisms (GCM) 10K type strain sequencing project: providing services to taxonomists for standard genome sequencing and annotation.</title>
        <authorList>
            <consortium name="The Broad Institute Genomics Platform"/>
            <consortium name="The Broad Institute Genome Sequencing Center for Infectious Disease"/>
            <person name="Wu L."/>
            <person name="Ma J."/>
        </authorList>
    </citation>
    <scope>NUCLEOTIDE SEQUENCE [LARGE SCALE GENOMIC DNA]</scope>
    <source>
        <strain evidence="2 3">JCM 10696</strain>
    </source>
</reference>
<evidence type="ECO:0000313" key="3">
    <source>
        <dbReference type="Proteomes" id="UP001500665"/>
    </source>
</evidence>